<accession>A0A6N9YG47</accession>
<dbReference type="PROSITE" id="PS51387">
    <property type="entry name" value="FAD_PCMH"/>
    <property type="match status" value="1"/>
</dbReference>
<dbReference type="InterPro" id="IPR016167">
    <property type="entry name" value="FAD-bd_PCMH_sub1"/>
</dbReference>
<comment type="caution">
    <text evidence="7">The sequence shown here is derived from an EMBL/GenBank/DDBJ whole genome shotgun (WGS) entry which is preliminary data.</text>
</comment>
<dbReference type="InterPro" id="IPR016169">
    <property type="entry name" value="FAD-bd_PCMH_sub2"/>
</dbReference>
<keyword evidence="4" id="KW-0274">FAD</keyword>
<name>A0A6N9YG47_9ACTN</name>
<dbReference type="SUPFAM" id="SSF56176">
    <property type="entry name" value="FAD-binding/transporter-associated domain-like"/>
    <property type="match status" value="1"/>
</dbReference>
<evidence type="ECO:0000256" key="2">
    <source>
        <dbReference type="ARBA" id="ARBA00005466"/>
    </source>
</evidence>
<dbReference type="InterPro" id="IPR006094">
    <property type="entry name" value="Oxid_FAD_bind_N"/>
</dbReference>
<dbReference type="InterPro" id="IPR016166">
    <property type="entry name" value="FAD-bd_PCMH"/>
</dbReference>
<evidence type="ECO:0000313" key="8">
    <source>
        <dbReference type="Proteomes" id="UP000469185"/>
    </source>
</evidence>
<sequence length="461" mass="48600">MSLSTTARAADTLRAGFHGPVHVPGDDRYDAERISWHRTVDPYPAVVAEATTADDIQRAVVTAREHGLPFAVQSTGHGTYVPADGGLLLKTARMNSVEVDPAGRTAVTGPGARWSDVVAAAAPFGLAPLSGTLSVGVTGYTLGGGAGFLSRTHGFAADALVGAELVTSDGRVVQVSAREHPDLHWALRGGSGNFGVVTSLEFRLFPVSQVLAGMAFVDAERAAHVLAYYRDWALDEPVELSTALMVMRMPDAPQVPEPVRGRPVLGVRAFCLAEARRARKHLSALLDVAGPPLLDGMSELAFAEASAALSGPPHPPAAVDQRFELLDDLPDTVFSAMAGTVHAPVAAVELRHWGGAMARPSGEPGPAGHRDAPFSVIATAMAGDVDQLAAGSAALDTFISQVRPHATGGSFLNFLGDPARTRSAYTEQNYRRLAELKRDWDPANVFRTNHNIAPATEGDRR</sequence>
<evidence type="ECO:0000313" key="7">
    <source>
        <dbReference type="EMBL" id="NED93932.1"/>
    </source>
</evidence>
<protein>
    <submittedName>
        <fullName evidence="7">FAD-binding oxidoreductase</fullName>
    </submittedName>
</protein>
<dbReference type="InterPro" id="IPR050416">
    <property type="entry name" value="FAD-linked_Oxidoreductase"/>
</dbReference>
<reference evidence="7 8" key="1">
    <citation type="submission" date="2020-02" db="EMBL/GenBank/DDBJ databases">
        <authorList>
            <person name="Li X.-J."/>
            <person name="Feng X.-M."/>
        </authorList>
    </citation>
    <scope>NUCLEOTIDE SEQUENCE [LARGE SCALE GENOMIC DNA]</scope>
    <source>
        <strain evidence="7 8">CGMCC 4.7225</strain>
    </source>
</reference>
<dbReference type="Gene3D" id="3.40.462.20">
    <property type="match status" value="1"/>
</dbReference>
<dbReference type="GO" id="GO:0071949">
    <property type="term" value="F:FAD binding"/>
    <property type="evidence" value="ECO:0007669"/>
    <property type="project" value="InterPro"/>
</dbReference>
<evidence type="ECO:0000256" key="5">
    <source>
        <dbReference type="ARBA" id="ARBA00023002"/>
    </source>
</evidence>
<comment type="similarity">
    <text evidence="2">Belongs to the oxygen-dependent FAD-linked oxidoreductase family.</text>
</comment>
<dbReference type="Pfam" id="PF08031">
    <property type="entry name" value="BBE"/>
    <property type="match status" value="1"/>
</dbReference>
<dbReference type="GO" id="GO:0016491">
    <property type="term" value="F:oxidoreductase activity"/>
    <property type="evidence" value="ECO:0007669"/>
    <property type="project" value="UniProtKB-KW"/>
</dbReference>
<comment type="cofactor">
    <cofactor evidence="1">
        <name>FAD</name>
        <dbReference type="ChEBI" id="CHEBI:57692"/>
    </cofactor>
</comment>
<dbReference type="AlphaFoldDB" id="A0A6N9YG47"/>
<keyword evidence="8" id="KW-1185">Reference proteome</keyword>
<organism evidence="7 8">
    <name type="scientific">Phytoactinopolyspora alkaliphila</name>
    <dbReference type="NCBI Taxonomy" id="1783498"/>
    <lineage>
        <taxon>Bacteria</taxon>
        <taxon>Bacillati</taxon>
        <taxon>Actinomycetota</taxon>
        <taxon>Actinomycetes</taxon>
        <taxon>Jiangellales</taxon>
        <taxon>Jiangellaceae</taxon>
        <taxon>Phytoactinopolyspora</taxon>
    </lineage>
</organism>
<proteinExistence type="inferred from homology"/>
<dbReference type="PANTHER" id="PTHR42973">
    <property type="entry name" value="BINDING OXIDOREDUCTASE, PUTATIVE (AFU_ORTHOLOGUE AFUA_1G17690)-RELATED"/>
    <property type="match status" value="1"/>
</dbReference>
<dbReference type="Gene3D" id="3.30.465.10">
    <property type="match status" value="1"/>
</dbReference>
<dbReference type="Proteomes" id="UP000469185">
    <property type="component" value="Unassembled WGS sequence"/>
</dbReference>
<dbReference type="PANTHER" id="PTHR42973:SF39">
    <property type="entry name" value="FAD-BINDING PCMH-TYPE DOMAIN-CONTAINING PROTEIN"/>
    <property type="match status" value="1"/>
</dbReference>
<evidence type="ECO:0000256" key="3">
    <source>
        <dbReference type="ARBA" id="ARBA00022630"/>
    </source>
</evidence>
<feature type="domain" description="FAD-binding PCMH-type" evidence="6">
    <location>
        <begin position="40"/>
        <end position="207"/>
    </location>
</feature>
<evidence type="ECO:0000256" key="1">
    <source>
        <dbReference type="ARBA" id="ARBA00001974"/>
    </source>
</evidence>
<dbReference type="Gene3D" id="3.30.43.10">
    <property type="entry name" value="Uridine Diphospho-n-acetylenolpyruvylglucosamine Reductase, domain 2"/>
    <property type="match status" value="1"/>
</dbReference>
<dbReference type="RefSeq" id="WP_163815255.1">
    <property type="nucleotide sequence ID" value="NZ_JAAGOB010000001.1"/>
</dbReference>
<dbReference type="InterPro" id="IPR012951">
    <property type="entry name" value="BBE"/>
</dbReference>
<evidence type="ECO:0000259" key="6">
    <source>
        <dbReference type="PROSITE" id="PS51387"/>
    </source>
</evidence>
<dbReference type="Pfam" id="PF01565">
    <property type="entry name" value="FAD_binding_4"/>
    <property type="match status" value="1"/>
</dbReference>
<gene>
    <name evidence="7" type="ORF">G1H11_01215</name>
</gene>
<dbReference type="EMBL" id="JAAGOB010000001">
    <property type="protein sequence ID" value="NED93932.1"/>
    <property type="molecule type" value="Genomic_DNA"/>
</dbReference>
<evidence type="ECO:0000256" key="4">
    <source>
        <dbReference type="ARBA" id="ARBA00022827"/>
    </source>
</evidence>
<keyword evidence="3" id="KW-0285">Flavoprotein</keyword>
<dbReference type="InterPro" id="IPR036318">
    <property type="entry name" value="FAD-bd_PCMH-like_sf"/>
</dbReference>
<keyword evidence="5" id="KW-0560">Oxidoreductase</keyword>